<evidence type="ECO:0000256" key="11">
    <source>
        <dbReference type="ARBA" id="ARBA00023163"/>
    </source>
</evidence>
<evidence type="ECO:0000313" key="17">
    <source>
        <dbReference type="Proteomes" id="UP000461595"/>
    </source>
</evidence>
<feature type="domain" description="Toprim" evidence="15">
    <location>
        <begin position="260"/>
        <end position="341"/>
    </location>
</feature>
<dbReference type="GO" id="GO:0006269">
    <property type="term" value="P:DNA replication, synthesis of primer"/>
    <property type="evidence" value="ECO:0007669"/>
    <property type="project" value="UniProtKB-UniRule"/>
</dbReference>
<keyword evidence="9" id="KW-0460">Magnesium</keyword>
<dbReference type="PROSITE" id="PS50880">
    <property type="entry name" value="TOPRIM"/>
    <property type="match status" value="1"/>
</dbReference>
<dbReference type="InterPro" id="IPR013264">
    <property type="entry name" value="DNAG_N"/>
</dbReference>
<evidence type="ECO:0000256" key="10">
    <source>
        <dbReference type="ARBA" id="ARBA00023125"/>
    </source>
</evidence>
<feature type="zinc finger region" description="CHC2-type" evidence="12 14">
    <location>
        <begin position="37"/>
        <end position="61"/>
    </location>
</feature>
<dbReference type="RefSeq" id="WP_160333412.1">
    <property type="nucleotide sequence ID" value="NZ_WSRS01000106.1"/>
</dbReference>
<comment type="similarity">
    <text evidence="12 13">Belongs to the DnaG primase family.</text>
</comment>
<dbReference type="GO" id="GO:0003899">
    <property type="term" value="F:DNA-directed RNA polymerase activity"/>
    <property type="evidence" value="ECO:0007669"/>
    <property type="project" value="UniProtKB-UniRule"/>
</dbReference>
<dbReference type="AlphaFoldDB" id="A0A7X3KCV4"/>
<comment type="catalytic activity">
    <reaction evidence="12">
        <text>ssDNA + n NTP = ssDNA/pppN(pN)n-1 hybrid + (n-1) diphosphate.</text>
        <dbReference type="EC" id="2.7.7.101"/>
    </reaction>
</comment>
<comment type="cofactor">
    <cofactor evidence="12 13 14">
        <name>Zn(2+)</name>
        <dbReference type="ChEBI" id="CHEBI:29105"/>
    </cofactor>
    <text evidence="12 13 14">Binds 1 zinc ion per monomer.</text>
</comment>
<keyword evidence="2 12" id="KW-0639">Primosome</keyword>
<dbReference type="NCBIfam" id="TIGR01391">
    <property type="entry name" value="dnaG"/>
    <property type="match status" value="1"/>
</dbReference>
<evidence type="ECO:0000313" key="16">
    <source>
        <dbReference type="EMBL" id="MVX59664.1"/>
    </source>
</evidence>
<dbReference type="SUPFAM" id="SSF56731">
    <property type="entry name" value="DNA primase core"/>
    <property type="match status" value="1"/>
</dbReference>
<dbReference type="InterPro" id="IPR036977">
    <property type="entry name" value="DNA_primase_Znf_CHC2"/>
</dbReference>
<dbReference type="InterPro" id="IPR037068">
    <property type="entry name" value="DNA_primase_core_N_sf"/>
</dbReference>
<dbReference type="HAMAP" id="MF_00974">
    <property type="entry name" value="DNA_primase_DnaG"/>
    <property type="match status" value="1"/>
</dbReference>
<dbReference type="Gene3D" id="3.90.580.10">
    <property type="entry name" value="Zinc finger, CHC2-type domain"/>
    <property type="match status" value="1"/>
</dbReference>
<dbReference type="GO" id="GO:1990077">
    <property type="term" value="C:primosome complex"/>
    <property type="evidence" value="ECO:0007669"/>
    <property type="project" value="UniProtKB-KW"/>
</dbReference>
<dbReference type="Pfam" id="PF10410">
    <property type="entry name" value="DnaB_bind"/>
    <property type="match status" value="1"/>
</dbReference>
<organism evidence="16 17">
    <name type="scientific">Streptococcus danieliae</name>
    <dbReference type="NCBI Taxonomy" id="747656"/>
    <lineage>
        <taxon>Bacteria</taxon>
        <taxon>Bacillati</taxon>
        <taxon>Bacillota</taxon>
        <taxon>Bacilli</taxon>
        <taxon>Lactobacillales</taxon>
        <taxon>Streptococcaceae</taxon>
        <taxon>Streptococcus</taxon>
    </lineage>
</organism>
<dbReference type="PANTHER" id="PTHR30313">
    <property type="entry name" value="DNA PRIMASE"/>
    <property type="match status" value="1"/>
</dbReference>
<keyword evidence="5 12" id="KW-0235">DNA replication</keyword>
<dbReference type="PANTHER" id="PTHR30313:SF2">
    <property type="entry name" value="DNA PRIMASE"/>
    <property type="match status" value="1"/>
</dbReference>
<name>A0A7X3KCV4_9STRE</name>
<protein>
    <recommendedName>
        <fullName evidence="12 13">DNA primase</fullName>
        <ecNumber evidence="12">2.7.7.101</ecNumber>
    </recommendedName>
</protein>
<dbReference type="Gene3D" id="1.10.860.10">
    <property type="entry name" value="DNAb Helicase, Chain A"/>
    <property type="match status" value="1"/>
</dbReference>
<dbReference type="GO" id="GO:0003677">
    <property type="term" value="F:DNA binding"/>
    <property type="evidence" value="ECO:0007669"/>
    <property type="project" value="UniProtKB-KW"/>
</dbReference>
<dbReference type="SMART" id="SM00493">
    <property type="entry name" value="TOPRIM"/>
    <property type="match status" value="1"/>
</dbReference>
<keyword evidence="7 12" id="KW-0863">Zinc-finger</keyword>
<evidence type="ECO:0000256" key="8">
    <source>
        <dbReference type="ARBA" id="ARBA00022833"/>
    </source>
</evidence>
<evidence type="ECO:0000256" key="12">
    <source>
        <dbReference type="HAMAP-Rule" id="MF_00974"/>
    </source>
</evidence>
<keyword evidence="4 12" id="KW-0548">Nucleotidyltransferase</keyword>
<dbReference type="Gene3D" id="3.40.1360.10">
    <property type="match status" value="1"/>
</dbReference>
<dbReference type="GO" id="GO:0008270">
    <property type="term" value="F:zinc ion binding"/>
    <property type="evidence" value="ECO:0007669"/>
    <property type="project" value="UniProtKB-UniRule"/>
</dbReference>
<evidence type="ECO:0000256" key="3">
    <source>
        <dbReference type="ARBA" id="ARBA00022679"/>
    </source>
</evidence>
<dbReference type="EC" id="2.7.7.101" evidence="12"/>
<dbReference type="InterPro" id="IPR006295">
    <property type="entry name" value="DNA_primase_DnaG"/>
</dbReference>
<dbReference type="Gene3D" id="3.90.980.10">
    <property type="entry name" value="DNA primase, catalytic core, N-terminal domain"/>
    <property type="match status" value="1"/>
</dbReference>
<evidence type="ECO:0000256" key="13">
    <source>
        <dbReference type="PIRNR" id="PIRNR002811"/>
    </source>
</evidence>
<keyword evidence="10 12" id="KW-0238">DNA-binding</keyword>
<sequence length="588" mass="67254">MVSTQEIQDLKSRVNIVDVIGDYLPLTKAGRHYLGLCPFHGEKTPSFNVNQEKQFYHCFGCGKSGDVYRFVEEIDGIPFMEAVAKVARFIGETIEVAPSIQGQPQRPSEEADLIALHEEAAVFYQAILLTSTMGTEALAYLESRGLSRQDIEYFGIGLAPDRGNYLYDRVVQKFNFGEERYLDSGLFHIEQNKLVDSFYNRIMFPLTNMKGQVIGFSGRIFGDSSDQQAKYKNSRRTKIFNKSFEFYHLNQALPHLKKAKEVYLMEGFMDVIAAYRAGVKNAIATMGTALTAEHVQRLRAYQPAVVLAYDGDDAGQAAIEKSIQELKGFSVEVVRFAQGMDPDEYLQAHSPEDLRICLQETRMDSIEFLMDYYRPSQLQGVQAQLAYVEKLLPFIATLPTDLLREVYIRKLSQEATAFDVAQLEQMLGQARVQLAAGAPQQVQLPSFEMRVQLPKSRLTNTERQLLHRLIHHSNLLNEFRFLENFHFVEKDHEHLYQLLLEKGQVTSQDLAQESEEINHLWYQILELNLPPQIGDEEIEQLVRTQELEKNRLRSKEIAQSIQAASQIGRHDQAVLDLNELIAQKRKME</sequence>
<evidence type="ECO:0000256" key="7">
    <source>
        <dbReference type="ARBA" id="ARBA00022771"/>
    </source>
</evidence>
<comment type="domain">
    <text evidence="12">Contains an N-terminal zinc-binding domain, a central core domain that contains the primase activity, and a C-terminal DnaB-binding domain.</text>
</comment>
<keyword evidence="11 12" id="KW-0804">Transcription</keyword>
<gene>
    <name evidence="12 16" type="primary">dnaG</name>
    <name evidence="16" type="ORF">E5983_08500</name>
</gene>
<keyword evidence="1 12" id="KW-0240">DNA-directed RNA polymerase</keyword>
<accession>A0A7X3KCV4</accession>
<evidence type="ECO:0000256" key="5">
    <source>
        <dbReference type="ARBA" id="ARBA00022705"/>
    </source>
</evidence>
<evidence type="ECO:0000256" key="9">
    <source>
        <dbReference type="ARBA" id="ARBA00022842"/>
    </source>
</evidence>
<dbReference type="GO" id="GO:0000428">
    <property type="term" value="C:DNA-directed RNA polymerase complex"/>
    <property type="evidence" value="ECO:0007669"/>
    <property type="project" value="UniProtKB-KW"/>
</dbReference>
<dbReference type="InterPro" id="IPR030846">
    <property type="entry name" value="DnaG_bac"/>
</dbReference>
<dbReference type="OrthoDB" id="9803773at2"/>
<dbReference type="InterPro" id="IPR019475">
    <property type="entry name" value="DNA_primase_DnaB-bd"/>
</dbReference>
<dbReference type="InterPro" id="IPR016136">
    <property type="entry name" value="DNA_helicase_N/primase_C"/>
</dbReference>
<keyword evidence="8 12" id="KW-0862">Zinc</keyword>
<keyword evidence="6 12" id="KW-0479">Metal-binding</keyword>
<dbReference type="Pfam" id="PF13155">
    <property type="entry name" value="Toprim_2"/>
    <property type="match status" value="1"/>
</dbReference>
<dbReference type="EMBL" id="WSRS01000106">
    <property type="protein sequence ID" value="MVX59664.1"/>
    <property type="molecule type" value="Genomic_DNA"/>
</dbReference>
<dbReference type="PIRSF" id="PIRSF002811">
    <property type="entry name" value="DnaG"/>
    <property type="match status" value="1"/>
</dbReference>
<comment type="caution">
    <text evidence="16">The sequence shown here is derived from an EMBL/GenBank/DDBJ whole genome shotgun (WGS) entry which is preliminary data.</text>
</comment>
<keyword evidence="3 12" id="KW-0808">Transferase</keyword>
<dbReference type="CDD" id="cd03364">
    <property type="entry name" value="TOPRIM_DnaG_primases"/>
    <property type="match status" value="1"/>
</dbReference>
<evidence type="ECO:0000256" key="4">
    <source>
        <dbReference type="ARBA" id="ARBA00022695"/>
    </source>
</evidence>
<dbReference type="InterPro" id="IPR006171">
    <property type="entry name" value="TOPRIM_dom"/>
</dbReference>
<evidence type="ECO:0000256" key="2">
    <source>
        <dbReference type="ARBA" id="ARBA00022515"/>
    </source>
</evidence>
<evidence type="ECO:0000256" key="6">
    <source>
        <dbReference type="ARBA" id="ARBA00022723"/>
    </source>
</evidence>
<proteinExistence type="inferred from homology"/>
<dbReference type="InterPro" id="IPR050219">
    <property type="entry name" value="DnaG_primase"/>
</dbReference>
<dbReference type="Pfam" id="PF08275">
    <property type="entry name" value="DNAG_N"/>
    <property type="match status" value="1"/>
</dbReference>
<evidence type="ECO:0000256" key="14">
    <source>
        <dbReference type="PIRSR" id="PIRSR002811-1"/>
    </source>
</evidence>
<dbReference type="FunFam" id="3.90.580.10:FF:000001">
    <property type="entry name" value="DNA primase"/>
    <property type="match status" value="1"/>
</dbReference>
<dbReference type="Proteomes" id="UP000461595">
    <property type="component" value="Unassembled WGS sequence"/>
</dbReference>
<dbReference type="GO" id="GO:0005737">
    <property type="term" value="C:cytoplasm"/>
    <property type="evidence" value="ECO:0007669"/>
    <property type="project" value="TreeGrafter"/>
</dbReference>
<evidence type="ECO:0000259" key="15">
    <source>
        <dbReference type="PROSITE" id="PS50880"/>
    </source>
</evidence>
<reference evidence="16 17" key="1">
    <citation type="submission" date="2019-12" db="EMBL/GenBank/DDBJ databases">
        <title>Microbes associate with the intestines of laboratory mice.</title>
        <authorList>
            <person name="Navarre W."/>
            <person name="Wong E."/>
        </authorList>
    </citation>
    <scope>NUCLEOTIDE SEQUENCE [LARGE SCALE GENOMIC DNA]</scope>
    <source>
        <strain evidence="16 17">NM51_B2-22</strain>
    </source>
</reference>
<dbReference type="SUPFAM" id="SSF57783">
    <property type="entry name" value="Zinc beta-ribbon"/>
    <property type="match status" value="1"/>
</dbReference>
<comment type="function">
    <text evidence="12 13">RNA polymerase that catalyzes the synthesis of short RNA molecules used as primers for DNA polymerase during DNA replication.</text>
</comment>
<dbReference type="InterPro" id="IPR002694">
    <property type="entry name" value="Znf_CHC2"/>
</dbReference>
<evidence type="ECO:0000256" key="1">
    <source>
        <dbReference type="ARBA" id="ARBA00022478"/>
    </source>
</evidence>
<dbReference type="SMART" id="SM00400">
    <property type="entry name" value="ZnF_CHCC"/>
    <property type="match status" value="1"/>
</dbReference>
<comment type="subunit">
    <text evidence="12">Monomer. Interacts with DnaB.</text>
</comment>
<dbReference type="Pfam" id="PF01807">
    <property type="entry name" value="Zn_ribbon_DnaG"/>
    <property type="match status" value="1"/>
</dbReference>
<dbReference type="InterPro" id="IPR034151">
    <property type="entry name" value="TOPRIM_DnaG_bac"/>
</dbReference>